<accession>A0A6A3BV73</accession>
<organism evidence="1 2">
    <name type="scientific">Hibiscus syriacus</name>
    <name type="common">Rose of Sharon</name>
    <dbReference type="NCBI Taxonomy" id="106335"/>
    <lineage>
        <taxon>Eukaryota</taxon>
        <taxon>Viridiplantae</taxon>
        <taxon>Streptophyta</taxon>
        <taxon>Embryophyta</taxon>
        <taxon>Tracheophyta</taxon>
        <taxon>Spermatophyta</taxon>
        <taxon>Magnoliopsida</taxon>
        <taxon>eudicotyledons</taxon>
        <taxon>Gunneridae</taxon>
        <taxon>Pentapetalae</taxon>
        <taxon>rosids</taxon>
        <taxon>malvids</taxon>
        <taxon>Malvales</taxon>
        <taxon>Malvaceae</taxon>
        <taxon>Malvoideae</taxon>
        <taxon>Hibiscus</taxon>
    </lineage>
</organism>
<keyword evidence="2" id="KW-1185">Reference proteome</keyword>
<reference evidence="1" key="1">
    <citation type="submission" date="2019-09" db="EMBL/GenBank/DDBJ databases">
        <title>Draft genome information of white flower Hibiscus syriacus.</title>
        <authorList>
            <person name="Kim Y.-M."/>
        </authorList>
    </citation>
    <scope>NUCLEOTIDE SEQUENCE [LARGE SCALE GENOMIC DNA]</scope>
    <source>
        <strain evidence="1">YM2019G1</strain>
    </source>
</reference>
<evidence type="ECO:0000313" key="2">
    <source>
        <dbReference type="Proteomes" id="UP000436088"/>
    </source>
</evidence>
<name>A0A6A3BV73_HIBSY</name>
<evidence type="ECO:0000313" key="1">
    <source>
        <dbReference type="EMBL" id="KAE8720554.1"/>
    </source>
</evidence>
<comment type="caution">
    <text evidence="1">The sequence shown here is derived from an EMBL/GenBank/DDBJ whole genome shotgun (WGS) entry which is preliminary data.</text>
</comment>
<dbReference type="AlphaFoldDB" id="A0A6A3BV73"/>
<dbReference type="Proteomes" id="UP000436088">
    <property type="component" value="Unassembled WGS sequence"/>
</dbReference>
<dbReference type="EMBL" id="VEPZ02000707">
    <property type="protein sequence ID" value="KAE8720554.1"/>
    <property type="molecule type" value="Genomic_DNA"/>
</dbReference>
<proteinExistence type="predicted"/>
<protein>
    <submittedName>
        <fullName evidence="1">Uncharacterized protein</fullName>
    </submittedName>
</protein>
<gene>
    <name evidence="1" type="ORF">F3Y22_tig00018999pilonHSYRG00016</name>
</gene>
<dbReference type="OrthoDB" id="1856606at2759"/>
<sequence>MNPTLATFSSPRTAVLPLKSLHSSSSPAPFLTFPSPKPLRLRACCSVRPDSIAQKLQLFAKTAVLVGATTLMIGKFSEFPARADPVPVTVVENEPALPVEKEADDLKPNQTSSLSTFLESDTEAVEEIKVLKCMKLENQEEEATVITLKRLVFAQPDVVDCKLLSGRLLGDMSQTEKACRLFDEILQSDPFAYKTLYKYALLIDCCGEGEVVLKMLEGVVALAERENKAKEARDVRFIISQLHFLQNSIPLIGVEQFHFFHKRGLKCRYG</sequence>